<dbReference type="OrthoDB" id="26679at2759"/>
<feature type="domain" description="TLDc" evidence="1">
    <location>
        <begin position="1"/>
        <end position="154"/>
    </location>
</feature>
<accession>A0A7K4K041</accession>
<feature type="non-terminal residue" evidence="2">
    <location>
        <position position="1"/>
    </location>
</feature>
<dbReference type="SMART" id="SM00584">
    <property type="entry name" value="TLDc"/>
    <property type="match status" value="1"/>
</dbReference>
<dbReference type="PROSITE" id="PS51886">
    <property type="entry name" value="TLDC"/>
    <property type="match status" value="1"/>
</dbReference>
<dbReference type="GO" id="GO:0006979">
    <property type="term" value="P:response to oxidative stress"/>
    <property type="evidence" value="ECO:0007669"/>
    <property type="project" value="TreeGrafter"/>
</dbReference>
<protein>
    <submittedName>
        <fullName evidence="2">TLDC2 protein</fullName>
    </submittedName>
</protein>
<dbReference type="GO" id="GO:0005634">
    <property type="term" value="C:nucleus"/>
    <property type="evidence" value="ECO:0007669"/>
    <property type="project" value="TreeGrafter"/>
</dbReference>
<name>A0A7K4K041_9AVES</name>
<keyword evidence="3" id="KW-1185">Reference proteome</keyword>
<dbReference type="Pfam" id="PF07534">
    <property type="entry name" value="TLD"/>
    <property type="match status" value="1"/>
</dbReference>
<reference evidence="2 3" key="1">
    <citation type="submission" date="2019-09" db="EMBL/GenBank/DDBJ databases">
        <title>Bird 10,000 Genomes (B10K) Project - Family phase.</title>
        <authorList>
            <person name="Zhang G."/>
        </authorList>
    </citation>
    <scope>NUCLEOTIDE SEQUENCE [LARGE SCALE GENOMIC DNA]</scope>
    <source>
        <strain evidence="2">B10K-MSB-42743</strain>
        <tissue evidence="2">Heart</tissue>
    </source>
</reference>
<organism evidence="2 3">
    <name type="scientific">Crypturellus soui</name>
    <dbReference type="NCBI Taxonomy" id="458187"/>
    <lineage>
        <taxon>Eukaryota</taxon>
        <taxon>Metazoa</taxon>
        <taxon>Chordata</taxon>
        <taxon>Craniata</taxon>
        <taxon>Vertebrata</taxon>
        <taxon>Euteleostomi</taxon>
        <taxon>Archelosauria</taxon>
        <taxon>Archosauria</taxon>
        <taxon>Dinosauria</taxon>
        <taxon>Saurischia</taxon>
        <taxon>Theropoda</taxon>
        <taxon>Coelurosauria</taxon>
        <taxon>Aves</taxon>
        <taxon>Palaeognathae</taxon>
        <taxon>Tinamiformes</taxon>
        <taxon>Tinamidae</taxon>
        <taxon>Crypturellus</taxon>
    </lineage>
</organism>
<evidence type="ECO:0000259" key="1">
    <source>
        <dbReference type="PROSITE" id="PS51886"/>
    </source>
</evidence>
<evidence type="ECO:0000313" key="3">
    <source>
        <dbReference type="Proteomes" id="UP000545332"/>
    </source>
</evidence>
<feature type="non-terminal residue" evidence="2">
    <location>
        <position position="154"/>
    </location>
</feature>
<sequence length="154" mass="17161">PQLALQLPTRLRHAPWSLLYCTARDGFSLGTLYRSTSRRSAPALLLIRDTEAQAFGAFCASAIRLSTCFYGTGETFLFSFSPELKVFPWTGRNSFFLKGDKDLLMMGGGSGKFGLWLDGDLYRGGSHRCETFGNEPLSRREEFCIQALEVWGLG</sequence>
<proteinExistence type="predicted"/>
<dbReference type="InterPro" id="IPR006571">
    <property type="entry name" value="TLDc_dom"/>
</dbReference>
<comment type="caution">
    <text evidence="2">The sequence shown here is derived from an EMBL/GenBank/DDBJ whole genome shotgun (WGS) entry which is preliminary data.</text>
</comment>
<dbReference type="Proteomes" id="UP000545332">
    <property type="component" value="Unassembled WGS sequence"/>
</dbReference>
<dbReference type="PANTHER" id="PTHR23354">
    <property type="entry name" value="NUCLEOLAR PROTEIN 7/ESTROGEN RECEPTOR COACTIVATOR-RELATED"/>
    <property type="match status" value="1"/>
</dbReference>
<dbReference type="AlphaFoldDB" id="A0A7K4K041"/>
<dbReference type="PANTHER" id="PTHR23354:SF65">
    <property type="entry name" value="TLD DOMAIN-CONTAINING PROTEIN 2"/>
    <property type="match status" value="1"/>
</dbReference>
<dbReference type="EMBL" id="VWPX01002933">
    <property type="protein sequence ID" value="NWI09604.1"/>
    <property type="molecule type" value="Genomic_DNA"/>
</dbReference>
<evidence type="ECO:0000313" key="2">
    <source>
        <dbReference type="EMBL" id="NWI09604.1"/>
    </source>
</evidence>
<gene>
    <name evidence="2" type="primary">Tldc2</name>
    <name evidence="2" type="ORF">CRYSOU_R04617</name>
</gene>